<dbReference type="InterPro" id="IPR016147">
    <property type="entry name" value="Pili_assmbl_chaperone_N"/>
</dbReference>
<reference evidence="4" key="1">
    <citation type="journal article" date="2019" name="Int. J. Syst. Evol. Microbiol.">
        <title>The Global Catalogue of Microorganisms (GCM) 10K type strain sequencing project: providing services to taxonomists for standard genome sequencing and annotation.</title>
        <authorList>
            <consortium name="The Broad Institute Genomics Platform"/>
            <consortium name="The Broad Institute Genome Sequencing Center for Infectious Disease"/>
            <person name="Wu L."/>
            <person name="Ma J."/>
        </authorList>
    </citation>
    <scope>NUCLEOTIDE SEQUENCE [LARGE SCALE GENOMIC DNA]</scope>
    <source>
        <strain evidence="4">KCTC 42739</strain>
    </source>
</reference>
<dbReference type="InterPro" id="IPR050643">
    <property type="entry name" value="Periplasmic_pilus_chap"/>
</dbReference>
<feature type="domain" description="Pili assembly chaperone N-terminal" evidence="2">
    <location>
        <begin position="40"/>
        <end position="155"/>
    </location>
</feature>
<feature type="chain" id="PRO_5047303039" evidence="1">
    <location>
        <begin position="26"/>
        <end position="253"/>
    </location>
</feature>
<protein>
    <submittedName>
        <fullName evidence="3">Fimbria/pilus periplasmic chaperone</fullName>
    </submittedName>
</protein>
<dbReference type="InterPro" id="IPR013783">
    <property type="entry name" value="Ig-like_fold"/>
</dbReference>
<dbReference type="SUPFAM" id="SSF49354">
    <property type="entry name" value="PapD-like"/>
    <property type="match status" value="1"/>
</dbReference>
<keyword evidence="4" id="KW-1185">Reference proteome</keyword>
<dbReference type="PANTHER" id="PTHR30251:SF4">
    <property type="entry name" value="SLR1668 PROTEIN"/>
    <property type="match status" value="1"/>
</dbReference>
<evidence type="ECO:0000256" key="1">
    <source>
        <dbReference type="SAM" id="SignalP"/>
    </source>
</evidence>
<gene>
    <name evidence="3" type="ORF">ACFONA_07695</name>
</gene>
<dbReference type="Gene3D" id="2.60.40.10">
    <property type="entry name" value="Immunoglobulins"/>
    <property type="match status" value="1"/>
</dbReference>
<evidence type="ECO:0000259" key="2">
    <source>
        <dbReference type="Pfam" id="PF00345"/>
    </source>
</evidence>
<evidence type="ECO:0000313" key="3">
    <source>
        <dbReference type="EMBL" id="MFC3580047.1"/>
    </source>
</evidence>
<accession>A0ABV7SWM2</accession>
<dbReference type="Pfam" id="PF00345">
    <property type="entry name" value="PapD_N"/>
    <property type="match status" value="1"/>
</dbReference>
<dbReference type="PANTHER" id="PTHR30251">
    <property type="entry name" value="PILUS ASSEMBLY CHAPERONE"/>
    <property type="match status" value="1"/>
</dbReference>
<keyword evidence="1" id="KW-0732">Signal</keyword>
<name>A0ABV7SWM2_9SPHN</name>
<dbReference type="InterPro" id="IPR008962">
    <property type="entry name" value="PapD-like_sf"/>
</dbReference>
<feature type="signal peptide" evidence="1">
    <location>
        <begin position="1"/>
        <end position="25"/>
    </location>
</feature>
<dbReference type="EMBL" id="JBHRXP010000002">
    <property type="protein sequence ID" value="MFC3580047.1"/>
    <property type="molecule type" value="Genomic_DNA"/>
</dbReference>
<proteinExistence type="predicted"/>
<comment type="caution">
    <text evidence="3">The sequence shown here is derived from an EMBL/GenBank/DDBJ whole genome shotgun (WGS) entry which is preliminary data.</text>
</comment>
<sequence length="253" mass="27319">MSKRIFLAMACTGLLTGGLGGSATAYDLKPMVIQIKASGAGSAATAIITNTHPVPIAIEIRAYKREQQSDGTERLTPEDSDIILTPPQMVIAPKASQSFKIQWVGDPKPYRELAYRIVTDQLPIQLSKTSRNDRTADITMKYRYEMALYVQPEGMKPAADIVSVEPAAGPEGRRQLAVRVRSSGGMRAVLDKPVLQLRGADNRPITLEGDAVKELIGLNILPGVERVVRIAAPDGLPAGKLTGSLSTEYIVLR</sequence>
<dbReference type="Proteomes" id="UP001595713">
    <property type="component" value="Unassembled WGS sequence"/>
</dbReference>
<evidence type="ECO:0000313" key="4">
    <source>
        <dbReference type="Proteomes" id="UP001595713"/>
    </source>
</evidence>
<organism evidence="3 4">
    <name type="scientific">Sphingomonas hylomeconis</name>
    <dbReference type="NCBI Taxonomy" id="1395958"/>
    <lineage>
        <taxon>Bacteria</taxon>
        <taxon>Pseudomonadati</taxon>
        <taxon>Pseudomonadota</taxon>
        <taxon>Alphaproteobacteria</taxon>
        <taxon>Sphingomonadales</taxon>
        <taxon>Sphingomonadaceae</taxon>
        <taxon>Sphingomonas</taxon>
    </lineage>
</organism>
<dbReference type="RefSeq" id="WP_261293077.1">
    <property type="nucleotide sequence ID" value="NZ_JANQBK010000003.1"/>
</dbReference>